<organism evidence="2">
    <name type="scientific">Echinococcus granulosus</name>
    <name type="common">Hydatid tapeworm</name>
    <dbReference type="NCBI Taxonomy" id="6210"/>
    <lineage>
        <taxon>Eukaryota</taxon>
        <taxon>Metazoa</taxon>
        <taxon>Spiralia</taxon>
        <taxon>Lophotrochozoa</taxon>
        <taxon>Platyhelminthes</taxon>
        <taxon>Cestoda</taxon>
        <taxon>Eucestoda</taxon>
        <taxon>Cyclophyllidea</taxon>
        <taxon>Taeniidae</taxon>
        <taxon>Echinococcus</taxon>
        <taxon>Echinococcus granulosus group</taxon>
    </lineage>
</organism>
<reference evidence="2 3" key="1">
    <citation type="journal article" date="2013" name="Nature">
        <title>The genomes of four tapeworm species reveal adaptations to parasitism.</title>
        <authorList>
            <person name="Tsai I.J."/>
            <person name="Zarowiecki M."/>
            <person name="Holroyd N."/>
            <person name="Garciarrubio A."/>
            <person name="Sanchez-Flores A."/>
            <person name="Brooks K.L."/>
            <person name="Tracey A."/>
            <person name="Bobes R.J."/>
            <person name="Fragoso G."/>
            <person name="Sciutto E."/>
            <person name="Aslett M."/>
            <person name="Beasley H."/>
            <person name="Bennett H.M."/>
            <person name="Cai J."/>
            <person name="Camicia F."/>
            <person name="Clark R."/>
            <person name="Cucher M."/>
            <person name="De Silva N."/>
            <person name="Day T.A."/>
            <person name="Deplazes P."/>
            <person name="Estrada K."/>
            <person name="Fernandez C."/>
            <person name="Holland P.W."/>
            <person name="Hou J."/>
            <person name="Hu S."/>
            <person name="Huckvale T."/>
            <person name="Hung S.S."/>
            <person name="Kamenetzky L."/>
            <person name="Keane J.A."/>
            <person name="Kiss F."/>
            <person name="Koziol U."/>
            <person name="Lambert O."/>
            <person name="Liu K."/>
            <person name="Luo X."/>
            <person name="Luo Y."/>
            <person name="Macchiaroli N."/>
            <person name="Nichol S."/>
            <person name="Paps J."/>
            <person name="Parkinson J."/>
            <person name="Pouchkina-Stantcheva N."/>
            <person name="Riddiford N."/>
            <person name="Rosenzvit M."/>
            <person name="Salinas G."/>
            <person name="Wasmuth J.D."/>
            <person name="Zamanian M."/>
            <person name="Zheng Y."/>
            <person name="Cai X."/>
            <person name="Soberon X."/>
            <person name="Olson P.D."/>
            <person name="Laclette J.P."/>
            <person name="Brehm K."/>
            <person name="Berriman M."/>
            <person name="Garciarrubio A."/>
            <person name="Bobes R.J."/>
            <person name="Fragoso G."/>
            <person name="Sanchez-Flores A."/>
            <person name="Estrada K."/>
            <person name="Cevallos M.A."/>
            <person name="Morett E."/>
            <person name="Gonzalez V."/>
            <person name="Portillo T."/>
            <person name="Ochoa-Leyva A."/>
            <person name="Jose M.V."/>
            <person name="Sciutto E."/>
            <person name="Landa A."/>
            <person name="Jimenez L."/>
            <person name="Valdes V."/>
            <person name="Carrero J.C."/>
            <person name="Larralde C."/>
            <person name="Morales-Montor J."/>
            <person name="Limon-Lason J."/>
            <person name="Soberon X."/>
            <person name="Laclette J.P."/>
        </authorList>
    </citation>
    <scope>NUCLEOTIDE SEQUENCE [LARGE SCALE GENOMIC DNA]</scope>
</reference>
<proteinExistence type="predicted"/>
<evidence type="ECO:0000313" key="3">
    <source>
        <dbReference type="Proteomes" id="UP000492820"/>
    </source>
</evidence>
<accession>A0A068WNF7</accession>
<reference evidence="4" key="3">
    <citation type="submission" date="2020-10" db="UniProtKB">
        <authorList>
            <consortium name="WormBaseParasite"/>
        </authorList>
    </citation>
    <scope>IDENTIFICATION</scope>
</reference>
<evidence type="ECO:0000313" key="2">
    <source>
        <dbReference type="EMBL" id="CDS19210.1"/>
    </source>
</evidence>
<sequence>MHGLAASEILLKQTLNAYKSVNCYSLSEENDEEYENPSDVEIIRLMDQEEYVPEIYKMRMASFLDDLLEDHPELVPPLMDIWYFAEVSQLNGLISVTEYLDRNDKPDQLSDQTAQTWPLPPSSFLYK</sequence>
<reference evidence="2" key="2">
    <citation type="submission" date="2014-06" db="EMBL/GenBank/DDBJ databases">
        <authorList>
            <person name="Aslett M."/>
        </authorList>
    </citation>
    <scope>NUCLEOTIDE SEQUENCE</scope>
</reference>
<dbReference type="AlphaFoldDB" id="A0A068WNF7"/>
<evidence type="ECO:0000313" key="4">
    <source>
        <dbReference type="WBParaSite" id="EgrG_000450100"/>
    </source>
</evidence>
<name>A0A068WNF7_ECHGR</name>
<dbReference type="EMBL" id="LK028579">
    <property type="protein sequence ID" value="CDS19210.1"/>
    <property type="molecule type" value="Genomic_DNA"/>
</dbReference>
<dbReference type="Proteomes" id="UP000492820">
    <property type="component" value="Unassembled WGS sequence"/>
</dbReference>
<protein>
    <submittedName>
        <fullName evidence="4">Expressed conserved protein</fullName>
    </submittedName>
</protein>
<dbReference type="WBParaSite" id="EgrG_000450100">
    <property type="protein sequence ID" value="EgrG_000450100"/>
    <property type="gene ID" value="EgrG_000450100"/>
</dbReference>
<dbReference type="OrthoDB" id="6263361at2759"/>
<feature type="region of interest" description="Disordered" evidence="1">
    <location>
        <begin position="105"/>
        <end position="127"/>
    </location>
</feature>
<gene>
    <name evidence="2" type="ORF">EgrG_000450100</name>
</gene>
<evidence type="ECO:0000256" key="1">
    <source>
        <dbReference type="SAM" id="MobiDB-lite"/>
    </source>
</evidence>